<evidence type="ECO:0000259" key="2">
    <source>
        <dbReference type="Pfam" id="PF05970"/>
    </source>
</evidence>
<reference evidence="4 5" key="1">
    <citation type="journal article" date="2019" name="Commun. Biol.">
        <title>The bagworm genome reveals a unique fibroin gene that provides high tensile strength.</title>
        <authorList>
            <person name="Kono N."/>
            <person name="Nakamura H."/>
            <person name="Ohtoshi R."/>
            <person name="Tomita M."/>
            <person name="Numata K."/>
            <person name="Arakawa K."/>
        </authorList>
    </citation>
    <scope>NUCLEOTIDE SEQUENCE [LARGE SCALE GENOMIC DNA]</scope>
</reference>
<evidence type="ECO:0000259" key="3">
    <source>
        <dbReference type="Pfam" id="PF21530"/>
    </source>
</evidence>
<dbReference type="AlphaFoldDB" id="A0A4C2A0Q6"/>
<keyword evidence="1" id="KW-0067">ATP-binding</keyword>
<dbReference type="OrthoDB" id="272985at2759"/>
<dbReference type="Gene3D" id="3.40.50.300">
    <property type="entry name" value="P-loop containing nucleotide triphosphate hydrolases"/>
    <property type="match status" value="1"/>
</dbReference>
<dbReference type="EMBL" id="BGZK01002305">
    <property type="protein sequence ID" value="GBP92749.1"/>
    <property type="molecule type" value="Genomic_DNA"/>
</dbReference>
<sequence length="428" mass="47965">MSEDILHQIRVSSRNHDIEMNEEIQNRALLLIEDMCYLMCGSLLFRLGMQAPNREMNDAFNRELEREREYDHQELDLVVQTNVPLLNSQQKEVYDTLMKAIDDENRGLYFLDALGGTGKTFLMSVVLATVRPRSNIAVAVASSGIAVTLLEGCRTAHSALKLPLNLQTIEEPTCNIAKHSAMAKVLSASKIIIWDECTMAHKRALKALNRTLKDLRNNSRCFGGAMILLSGDFRQTLPVIPRSTAADEINACLKSSNLWRYVKKLQLTTNMRVALLNDTSAEDFSEQLLTIGNGQVPVDEASGLISFPNNFYNFVSSIDELINNVLPNIISNYKNNEWLSERAILAAKNKDVDGLNYIIQNKIIGTMHSFKSIDCVTNEDETTNYPIEFLNSLDVPGLPPHNLRLKVDSVVIMLRNIPQNLIQIGSAV</sequence>
<organism evidence="4 5">
    <name type="scientific">Eumeta variegata</name>
    <name type="common">Bagworm moth</name>
    <name type="synonym">Eumeta japonica</name>
    <dbReference type="NCBI Taxonomy" id="151549"/>
    <lineage>
        <taxon>Eukaryota</taxon>
        <taxon>Metazoa</taxon>
        <taxon>Ecdysozoa</taxon>
        <taxon>Arthropoda</taxon>
        <taxon>Hexapoda</taxon>
        <taxon>Insecta</taxon>
        <taxon>Pterygota</taxon>
        <taxon>Neoptera</taxon>
        <taxon>Endopterygota</taxon>
        <taxon>Lepidoptera</taxon>
        <taxon>Glossata</taxon>
        <taxon>Ditrysia</taxon>
        <taxon>Tineoidea</taxon>
        <taxon>Psychidae</taxon>
        <taxon>Oiketicinae</taxon>
        <taxon>Eumeta</taxon>
    </lineage>
</organism>
<keyword evidence="1" id="KW-0378">Hydrolase</keyword>
<dbReference type="GO" id="GO:0006281">
    <property type="term" value="P:DNA repair"/>
    <property type="evidence" value="ECO:0007669"/>
    <property type="project" value="UniProtKB-KW"/>
</dbReference>
<evidence type="ECO:0000256" key="1">
    <source>
        <dbReference type="RuleBase" id="RU363044"/>
    </source>
</evidence>
<evidence type="ECO:0000313" key="5">
    <source>
        <dbReference type="Proteomes" id="UP000299102"/>
    </source>
</evidence>
<dbReference type="GO" id="GO:0000723">
    <property type="term" value="P:telomere maintenance"/>
    <property type="evidence" value="ECO:0007669"/>
    <property type="project" value="InterPro"/>
</dbReference>
<keyword evidence="1" id="KW-0234">DNA repair</keyword>
<dbReference type="PANTHER" id="PTHR10492:SF57">
    <property type="entry name" value="ATP-DEPENDENT DNA HELICASE"/>
    <property type="match status" value="1"/>
</dbReference>
<proteinExistence type="inferred from homology"/>
<dbReference type="GO" id="GO:0043139">
    <property type="term" value="F:5'-3' DNA helicase activity"/>
    <property type="evidence" value="ECO:0007669"/>
    <property type="project" value="UniProtKB-EC"/>
</dbReference>
<comment type="cofactor">
    <cofactor evidence="1">
        <name>Mg(2+)</name>
        <dbReference type="ChEBI" id="CHEBI:18420"/>
    </cofactor>
</comment>
<accession>A0A4C2A0Q6</accession>
<dbReference type="GO" id="GO:0006310">
    <property type="term" value="P:DNA recombination"/>
    <property type="evidence" value="ECO:0007669"/>
    <property type="project" value="UniProtKB-KW"/>
</dbReference>
<comment type="catalytic activity">
    <reaction evidence="1">
        <text>ATP + H2O = ADP + phosphate + H(+)</text>
        <dbReference type="Rhea" id="RHEA:13065"/>
        <dbReference type="ChEBI" id="CHEBI:15377"/>
        <dbReference type="ChEBI" id="CHEBI:15378"/>
        <dbReference type="ChEBI" id="CHEBI:30616"/>
        <dbReference type="ChEBI" id="CHEBI:43474"/>
        <dbReference type="ChEBI" id="CHEBI:456216"/>
        <dbReference type="EC" id="5.6.2.3"/>
    </reaction>
</comment>
<keyword evidence="1" id="KW-0547">Nucleotide-binding</keyword>
<dbReference type="Pfam" id="PF05970">
    <property type="entry name" value="PIF1"/>
    <property type="match status" value="1"/>
</dbReference>
<comment type="caution">
    <text evidence="4">The sequence shown here is derived from an EMBL/GenBank/DDBJ whole genome shotgun (WGS) entry which is preliminary data.</text>
</comment>
<keyword evidence="1" id="KW-0227">DNA damage</keyword>
<name>A0A4C2A0Q6_EUMVA</name>
<dbReference type="InterPro" id="IPR027417">
    <property type="entry name" value="P-loop_NTPase"/>
</dbReference>
<keyword evidence="1 4" id="KW-0347">Helicase</keyword>
<dbReference type="SUPFAM" id="SSF52540">
    <property type="entry name" value="P-loop containing nucleoside triphosphate hydrolases"/>
    <property type="match status" value="2"/>
</dbReference>
<protein>
    <recommendedName>
        <fullName evidence="1">ATP-dependent DNA helicase</fullName>
        <ecNumber evidence="1">5.6.2.3</ecNumber>
    </recommendedName>
</protein>
<gene>
    <name evidence="4" type="primary">pif1</name>
    <name evidence="4" type="ORF">EVAR_63774_1</name>
</gene>
<feature type="domain" description="DNA helicase Pif1-like DEAD-box helicase" evidence="2">
    <location>
        <begin position="86"/>
        <end position="298"/>
    </location>
</feature>
<dbReference type="Proteomes" id="UP000299102">
    <property type="component" value="Unassembled WGS sequence"/>
</dbReference>
<dbReference type="InterPro" id="IPR049163">
    <property type="entry name" value="Pif1-like_2B_dom"/>
</dbReference>
<dbReference type="GO" id="GO:0016887">
    <property type="term" value="F:ATP hydrolysis activity"/>
    <property type="evidence" value="ECO:0007669"/>
    <property type="project" value="RHEA"/>
</dbReference>
<dbReference type="EC" id="5.6.2.3" evidence="1"/>
<evidence type="ECO:0000313" key="4">
    <source>
        <dbReference type="EMBL" id="GBP92749.1"/>
    </source>
</evidence>
<dbReference type="GO" id="GO:0005524">
    <property type="term" value="F:ATP binding"/>
    <property type="evidence" value="ECO:0007669"/>
    <property type="project" value="UniProtKB-KW"/>
</dbReference>
<dbReference type="PANTHER" id="PTHR10492">
    <property type="match status" value="1"/>
</dbReference>
<feature type="domain" description="DNA helicase Pif1-like 2B" evidence="3">
    <location>
        <begin position="388"/>
        <end position="420"/>
    </location>
</feature>
<keyword evidence="5" id="KW-1185">Reference proteome</keyword>
<keyword evidence="1" id="KW-0233">DNA recombination</keyword>
<comment type="similarity">
    <text evidence="1">Belongs to the helicase family.</text>
</comment>
<dbReference type="Pfam" id="PF21530">
    <property type="entry name" value="Pif1_2B_dom"/>
    <property type="match status" value="1"/>
</dbReference>
<dbReference type="InterPro" id="IPR010285">
    <property type="entry name" value="DNA_helicase_pif1-like_DEAD"/>
</dbReference>